<evidence type="ECO:0000256" key="1">
    <source>
        <dbReference type="SAM" id="MobiDB-lite"/>
    </source>
</evidence>
<feature type="region of interest" description="Disordered" evidence="1">
    <location>
        <begin position="1"/>
        <end position="41"/>
    </location>
</feature>
<accession>A0A6A7B1Z4</accession>
<dbReference type="AlphaFoldDB" id="A0A6A7B1Z4"/>
<evidence type="ECO:0008006" key="4">
    <source>
        <dbReference type="Google" id="ProtNLM"/>
    </source>
</evidence>
<feature type="compositionally biased region" description="Polar residues" evidence="1">
    <location>
        <begin position="61"/>
        <end position="88"/>
    </location>
</feature>
<feature type="region of interest" description="Disordered" evidence="1">
    <location>
        <begin position="59"/>
        <end position="88"/>
    </location>
</feature>
<dbReference type="PANTHER" id="PTHR37540">
    <property type="entry name" value="TRANSCRIPTION FACTOR (ACR-2), PUTATIVE-RELATED-RELATED"/>
    <property type="match status" value="1"/>
</dbReference>
<dbReference type="PANTHER" id="PTHR37540:SF5">
    <property type="entry name" value="TRANSCRIPTION FACTOR DOMAIN-CONTAINING PROTEIN"/>
    <property type="match status" value="1"/>
</dbReference>
<reference evidence="2" key="1">
    <citation type="submission" date="2020-01" db="EMBL/GenBank/DDBJ databases">
        <authorList>
            <consortium name="DOE Joint Genome Institute"/>
            <person name="Haridas S."/>
            <person name="Albert R."/>
            <person name="Binder M."/>
            <person name="Bloem J."/>
            <person name="Labutti K."/>
            <person name="Salamov A."/>
            <person name="Andreopoulos B."/>
            <person name="Baker S.E."/>
            <person name="Barry K."/>
            <person name="Bills G."/>
            <person name="Bluhm B.H."/>
            <person name="Cannon C."/>
            <person name="Castanera R."/>
            <person name="Culley D.E."/>
            <person name="Daum C."/>
            <person name="Ezra D."/>
            <person name="Gonzalez J.B."/>
            <person name="Henrissat B."/>
            <person name="Kuo A."/>
            <person name="Liang C."/>
            <person name="Lipzen A."/>
            <person name="Lutzoni F."/>
            <person name="Magnuson J."/>
            <person name="Mondo S."/>
            <person name="Nolan M."/>
            <person name="Ohm R."/>
            <person name="Pangilinan J."/>
            <person name="Park H.-J."/>
            <person name="Ramirez L."/>
            <person name="Alfaro M."/>
            <person name="Sun H."/>
            <person name="Tritt A."/>
            <person name="Yoshinaga Y."/>
            <person name="Zwiers L.-H."/>
            <person name="Turgeon B.G."/>
            <person name="Goodwin S.B."/>
            <person name="Spatafora J.W."/>
            <person name="Crous P.W."/>
            <person name="Grigoriev I.V."/>
        </authorList>
    </citation>
    <scope>NUCLEOTIDE SEQUENCE</scope>
    <source>
        <strain evidence="2">IPT5</strain>
    </source>
</reference>
<evidence type="ECO:0000313" key="2">
    <source>
        <dbReference type="EMBL" id="KAF2848445.1"/>
    </source>
</evidence>
<protein>
    <recommendedName>
        <fullName evidence="4">Transcription factor domain-containing protein</fullName>
    </recommendedName>
</protein>
<proteinExistence type="predicted"/>
<dbReference type="OrthoDB" id="415825at2759"/>
<dbReference type="Proteomes" id="UP000799423">
    <property type="component" value="Unassembled WGS sequence"/>
</dbReference>
<sequence>MTPRSEPSGTKKRASRKRRPPLAPGPSLQFVVASHPDGFKDEQTMRNVRSHVMYKHLEQVEPSSSGSGNVGERSNISSHQTRSSSPLIPSTLQHRGEILNDVQCPWSLIPPSAVPLRSFAYRIVSLMEATSGHSQTPVNALAQPYTPATTHVPAFAFSESQKRNYIDITPFFCHDLDWMQDLCGAHLSFLSHVSAACVYQDLSEGLLQDSALTVFAKSKVLRMITNRLHTEDPTVTIASILLLLVSEVGLFKESVFEVHQQGLNQLAASVAQLPPRLETFMKILSLTFAILRGQDNSALLEAAHHRSSVLPSSGNPVSPLCAPHGNIICLLDHCSLATSQIFSEMHIWTTYLLARQLRTHLLSRPSTEEDSAPDWIYESCRIAALVYCWRIVQVRRDDDPPDLKSAQNSAPKIDYTTMIIALYRALERTDTAACWSNGLRGCFLWACLVGAVASWTSVPIQVGLQDEETITALAHARKFFALHAVRAAVSVPFKDADAIIYALSTLLQIRQFIIPRRDGGH</sequence>
<dbReference type="EMBL" id="MU006318">
    <property type="protein sequence ID" value="KAF2848445.1"/>
    <property type="molecule type" value="Genomic_DNA"/>
</dbReference>
<feature type="compositionally biased region" description="Basic residues" evidence="1">
    <location>
        <begin position="10"/>
        <end position="20"/>
    </location>
</feature>
<evidence type="ECO:0000313" key="3">
    <source>
        <dbReference type="Proteomes" id="UP000799423"/>
    </source>
</evidence>
<organism evidence="2 3">
    <name type="scientific">Plenodomus tracheiphilus IPT5</name>
    <dbReference type="NCBI Taxonomy" id="1408161"/>
    <lineage>
        <taxon>Eukaryota</taxon>
        <taxon>Fungi</taxon>
        <taxon>Dikarya</taxon>
        <taxon>Ascomycota</taxon>
        <taxon>Pezizomycotina</taxon>
        <taxon>Dothideomycetes</taxon>
        <taxon>Pleosporomycetidae</taxon>
        <taxon>Pleosporales</taxon>
        <taxon>Pleosporineae</taxon>
        <taxon>Leptosphaeriaceae</taxon>
        <taxon>Plenodomus</taxon>
    </lineage>
</organism>
<gene>
    <name evidence="2" type="ORF">T440DRAFT_454680</name>
</gene>
<keyword evidence="3" id="KW-1185">Reference proteome</keyword>
<name>A0A6A7B1Z4_9PLEO</name>